<evidence type="ECO:0000313" key="9">
    <source>
        <dbReference type="Proteomes" id="UP000001568"/>
    </source>
</evidence>
<feature type="compositionally biased region" description="Gly residues" evidence="7">
    <location>
        <begin position="7"/>
        <end position="20"/>
    </location>
</feature>
<dbReference type="InterPro" id="IPR044644">
    <property type="entry name" value="DinF-like"/>
</dbReference>
<dbReference type="AlphaFoldDB" id="A4S2Z8"/>
<feature type="transmembrane region" description="Helical" evidence="6">
    <location>
        <begin position="407"/>
        <end position="426"/>
    </location>
</feature>
<dbReference type="PANTHER" id="PTHR42893:SF46">
    <property type="entry name" value="PROTEIN DETOXIFICATION 44, CHLOROPLASTIC"/>
    <property type="match status" value="1"/>
</dbReference>
<feature type="transmembrane region" description="Helical" evidence="6">
    <location>
        <begin position="380"/>
        <end position="401"/>
    </location>
</feature>
<proteinExistence type="inferred from homology"/>
<evidence type="ECO:0000256" key="3">
    <source>
        <dbReference type="ARBA" id="ARBA00022692"/>
    </source>
</evidence>
<sequence>MLARVGVGVGARPRGGGSGTGRATRRAATATRGRANGRTRDETRGFGARARARVAVAKTRAREGATRGGTRGDGTRREATRDDDDARTRDAGGADSVKGARGEDARDGRLPTIPRGTYASLATALVALGFPALLNSVNEPVVSLLETVLVARVGTVFLAALAPASALFGLVEEVCFAFSVVVTTAVSSARAEFEDVDAAVPERVKQTVSMSVMASFIAGLGLAIGLQALYGPICKIMVVPREVEALLRSYTVLRCAGLPMFGAANALEGVFLGSKDALTPMTGWLVAGVITVALQLFFITPQMSANAAVRWAGIALTVGQTFIFFYLWKIAHGRGLFSMRSVFKGAESVGAAIARLYRRLEEEHIASEFRWLVLSATARMTTYVIITSCATNLGVISAAVNKTLLDLYILLGLCAEPVFTVGNVLLPRKRRSLVEVLTYRRALFYVALFMGFTLACLAYILCGSTLLSHDPHVHAVATSMRSLVAVTIGLSTAAYATDGCVIGLGGASFVGAAQMINTSIFVLVFIAFRTIYGAATSLQHLWLALLLFQALRLAEHVWKLRHDERALAFPRTAALA</sequence>
<dbReference type="GO" id="GO:0015297">
    <property type="term" value="F:antiporter activity"/>
    <property type="evidence" value="ECO:0007669"/>
    <property type="project" value="InterPro"/>
</dbReference>
<accession>A4S2Z8</accession>
<evidence type="ECO:0000256" key="1">
    <source>
        <dbReference type="ARBA" id="ARBA00004141"/>
    </source>
</evidence>
<dbReference type="KEGG" id="olu:OSTLU_16871"/>
<evidence type="ECO:0000256" key="2">
    <source>
        <dbReference type="ARBA" id="ARBA00010199"/>
    </source>
</evidence>
<name>A4S2Z8_OSTLU</name>
<gene>
    <name evidence="8" type="ORF">OSTLU_16871</name>
</gene>
<evidence type="ECO:0000313" key="8">
    <source>
        <dbReference type="EMBL" id="ABO97917.1"/>
    </source>
</evidence>
<dbReference type="GO" id="GO:0042910">
    <property type="term" value="F:xenobiotic transmembrane transporter activity"/>
    <property type="evidence" value="ECO:0007669"/>
    <property type="project" value="InterPro"/>
</dbReference>
<dbReference type="Proteomes" id="UP000001568">
    <property type="component" value="Chromosome 9"/>
</dbReference>
<feature type="transmembrane region" description="Helical" evidence="6">
    <location>
        <begin position="442"/>
        <end position="461"/>
    </location>
</feature>
<keyword evidence="9" id="KW-1185">Reference proteome</keyword>
<reference evidence="8 9" key="1">
    <citation type="journal article" date="2007" name="Proc. Natl. Acad. Sci. U.S.A.">
        <title>The tiny eukaryote Ostreococcus provides genomic insights into the paradox of plankton speciation.</title>
        <authorList>
            <person name="Palenik B."/>
            <person name="Grimwood J."/>
            <person name="Aerts A."/>
            <person name="Rouze P."/>
            <person name="Salamov A."/>
            <person name="Putnam N."/>
            <person name="Dupont C."/>
            <person name="Jorgensen R."/>
            <person name="Derelle E."/>
            <person name="Rombauts S."/>
            <person name="Zhou K."/>
            <person name="Otillar R."/>
            <person name="Merchant S.S."/>
            <person name="Podell S."/>
            <person name="Gaasterland T."/>
            <person name="Napoli C."/>
            <person name="Gendler K."/>
            <person name="Manuell A."/>
            <person name="Tai V."/>
            <person name="Vallon O."/>
            <person name="Piganeau G."/>
            <person name="Jancek S."/>
            <person name="Heijde M."/>
            <person name="Jabbari K."/>
            <person name="Bowler C."/>
            <person name="Lohr M."/>
            <person name="Robbens S."/>
            <person name="Werner G."/>
            <person name="Dubchak I."/>
            <person name="Pazour G.J."/>
            <person name="Ren Q."/>
            <person name="Paulsen I."/>
            <person name="Delwiche C."/>
            <person name="Schmutz J."/>
            <person name="Rokhsar D."/>
            <person name="Van de Peer Y."/>
            <person name="Moreau H."/>
            <person name="Grigoriev I.V."/>
        </authorList>
    </citation>
    <scope>NUCLEOTIDE SEQUENCE [LARGE SCALE GENOMIC DNA]</scope>
    <source>
        <strain evidence="8 9">CCE9901</strain>
    </source>
</reference>
<feature type="transmembrane region" description="Helical" evidence="6">
    <location>
        <begin position="250"/>
        <end position="272"/>
    </location>
</feature>
<dbReference type="InterPro" id="IPR002528">
    <property type="entry name" value="MATE_fam"/>
</dbReference>
<dbReference type="HOGENOM" id="CLU_473619_0_0_1"/>
<feature type="compositionally biased region" description="Low complexity" evidence="7">
    <location>
        <begin position="26"/>
        <end position="36"/>
    </location>
</feature>
<dbReference type="PANTHER" id="PTHR42893">
    <property type="entry name" value="PROTEIN DETOXIFICATION 44, CHLOROPLASTIC-RELATED"/>
    <property type="match status" value="1"/>
</dbReference>
<protein>
    <recommendedName>
        <fullName evidence="6">Protein DETOXIFICATION</fullName>
    </recommendedName>
    <alternativeName>
        <fullName evidence="6">Multidrug and toxic compound extrusion protein</fullName>
    </alternativeName>
</protein>
<feature type="compositionally biased region" description="Basic and acidic residues" evidence="7">
    <location>
        <begin position="73"/>
        <end position="109"/>
    </location>
</feature>
<comment type="subcellular location">
    <subcellularLocation>
        <location evidence="1">Membrane</location>
        <topology evidence="1">Multi-pass membrane protein</topology>
    </subcellularLocation>
</comment>
<dbReference type="OrthoDB" id="2126698at2759"/>
<dbReference type="eggNOG" id="KOG1347">
    <property type="taxonomic scope" value="Eukaryota"/>
</dbReference>
<feature type="transmembrane region" description="Helical" evidence="6">
    <location>
        <begin position="284"/>
        <end position="303"/>
    </location>
</feature>
<organism evidence="8 9">
    <name type="scientific">Ostreococcus lucimarinus (strain CCE9901)</name>
    <dbReference type="NCBI Taxonomy" id="436017"/>
    <lineage>
        <taxon>Eukaryota</taxon>
        <taxon>Viridiplantae</taxon>
        <taxon>Chlorophyta</taxon>
        <taxon>Mamiellophyceae</taxon>
        <taxon>Mamiellales</taxon>
        <taxon>Bathycoccaceae</taxon>
        <taxon>Ostreococcus</taxon>
    </lineage>
</organism>
<evidence type="ECO:0000256" key="7">
    <source>
        <dbReference type="SAM" id="MobiDB-lite"/>
    </source>
</evidence>
<keyword evidence="3 6" id="KW-0812">Transmembrane</keyword>
<feature type="transmembrane region" description="Helical" evidence="6">
    <location>
        <begin position="531"/>
        <end position="551"/>
    </location>
</feature>
<dbReference type="Pfam" id="PF01554">
    <property type="entry name" value="MatE"/>
    <property type="match status" value="1"/>
</dbReference>
<comment type="similarity">
    <text evidence="2 6">Belongs to the multi antimicrobial extrusion (MATE) (TC 2.A.66.1) family.</text>
</comment>
<evidence type="ECO:0000256" key="5">
    <source>
        <dbReference type="ARBA" id="ARBA00023136"/>
    </source>
</evidence>
<feature type="transmembrane region" description="Helical" evidence="6">
    <location>
        <begin position="212"/>
        <end position="230"/>
    </location>
</feature>
<dbReference type="RefSeq" id="XP_001419624.1">
    <property type="nucleotide sequence ID" value="XM_001419587.1"/>
</dbReference>
<evidence type="ECO:0000256" key="4">
    <source>
        <dbReference type="ARBA" id="ARBA00022989"/>
    </source>
</evidence>
<dbReference type="Gramene" id="ABO97917">
    <property type="protein sequence ID" value="ABO97917"/>
    <property type="gene ID" value="OSTLU_16871"/>
</dbReference>
<feature type="transmembrane region" description="Helical" evidence="6">
    <location>
        <begin position="116"/>
        <end position="137"/>
    </location>
</feature>
<feature type="compositionally biased region" description="Low complexity" evidence="7">
    <location>
        <begin position="45"/>
        <end position="58"/>
    </location>
</feature>
<dbReference type="EMBL" id="CP000589">
    <property type="protein sequence ID" value="ABO97917.1"/>
    <property type="molecule type" value="Genomic_DNA"/>
</dbReference>
<keyword evidence="4 6" id="KW-1133">Transmembrane helix</keyword>
<dbReference type="GeneID" id="5003835"/>
<dbReference type="GO" id="GO:0016020">
    <property type="term" value="C:membrane"/>
    <property type="evidence" value="ECO:0007669"/>
    <property type="project" value="UniProtKB-SubCell"/>
</dbReference>
<keyword evidence="5 6" id="KW-0472">Membrane</keyword>
<evidence type="ECO:0000256" key="6">
    <source>
        <dbReference type="RuleBase" id="RU004914"/>
    </source>
</evidence>
<feature type="transmembrane region" description="Helical" evidence="6">
    <location>
        <begin position="309"/>
        <end position="328"/>
    </location>
</feature>
<feature type="transmembrane region" description="Helical" evidence="6">
    <location>
        <begin position="149"/>
        <end position="171"/>
    </location>
</feature>
<feature type="region of interest" description="Disordered" evidence="7">
    <location>
        <begin position="1"/>
        <end position="113"/>
    </location>
</feature>